<keyword evidence="9" id="KW-0067">ATP-binding</keyword>
<dbReference type="PANTHER" id="PTHR43289:SF6">
    <property type="entry name" value="SERINE_THREONINE-PROTEIN KINASE NEKL-3"/>
    <property type="match status" value="1"/>
</dbReference>
<evidence type="ECO:0000313" key="17">
    <source>
        <dbReference type="Proteomes" id="UP000240988"/>
    </source>
</evidence>
<dbReference type="InterPro" id="IPR011009">
    <property type="entry name" value="Kinase-like_dom_sf"/>
</dbReference>
<dbReference type="GO" id="GO:0004674">
    <property type="term" value="F:protein serine/threonine kinase activity"/>
    <property type="evidence" value="ECO:0007669"/>
    <property type="project" value="UniProtKB-KW"/>
</dbReference>
<proteinExistence type="predicted"/>
<dbReference type="PROSITE" id="PS00108">
    <property type="entry name" value="PROTEIN_KINASE_ST"/>
    <property type="match status" value="1"/>
</dbReference>
<protein>
    <recommendedName>
        <fullName evidence="2">non-specific serine/threonine protein kinase</fullName>
        <ecNumber evidence="2">2.7.11.1</ecNumber>
    </recommendedName>
</protein>
<dbReference type="GO" id="GO:0080090">
    <property type="term" value="P:regulation of primary metabolic process"/>
    <property type="evidence" value="ECO:0007669"/>
    <property type="project" value="UniProtKB-ARBA"/>
</dbReference>
<evidence type="ECO:0000256" key="4">
    <source>
        <dbReference type="ARBA" id="ARBA00022527"/>
    </source>
</evidence>
<dbReference type="CDD" id="cd14014">
    <property type="entry name" value="STKc_PknB_like"/>
    <property type="match status" value="1"/>
</dbReference>
<dbReference type="Gene3D" id="3.40.1000.70">
    <property type="entry name" value="PknH-like extracellular domain"/>
    <property type="match status" value="1"/>
</dbReference>
<dbReference type="Pfam" id="PF14032">
    <property type="entry name" value="PknH_C"/>
    <property type="match status" value="1"/>
</dbReference>
<feature type="compositionally biased region" description="Pro residues" evidence="14">
    <location>
        <begin position="381"/>
        <end position="390"/>
    </location>
</feature>
<comment type="catalytic activity">
    <reaction evidence="12">
        <text>L-threonyl-[protein] + ATP = O-phospho-L-threonyl-[protein] + ADP + H(+)</text>
        <dbReference type="Rhea" id="RHEA:46608"/>
        <dbReference type="Rhea" id="RHEA-COMP:11060"/>
        <dbReference type="Rhea" id="RHEA-COMP:11605"/>
        <dbReference type="ChEBI" id="CHEBI:15378"/>
        <dbReference type="ChEBI" id="CHEBI:30013"/>
        <dbReference type="ChEBI" id="CHEBI:30616"/>
        <dbReference type="ChEBI" id="CHEBI:61977"/>
        <dbReference type="ChEBI" id="CHEBI:456216"/>
        <dbReference type="EC" id="2.7.11.1"/>
    </reaction>
</comment>
<dbReference type="EMBL" id="FUFA01000002">
    <property type="protein sequence ID" value="SPM33697.1"/>
    <property type="molecule type" value="Genomic_DNA"/>
</dbReference>
<reference evidence="16 17" key="1">
    <citation type="submission" date="2017-01" db="EMBL/GenBank/DDBJ databases">
        <authorList>
            <consortium name="Urmite Genomes"/>
        </authorList>
    </citation>
    <scope>NUCLEOTIDE SEQUENCE [LARGE SCALE GENOMIC DNA]</scope>
    <source>
        <strain evidence="16 17">AB57</strain>
    </source>
</reference>
<dbReference type="PROSITE" id="PS50011">
    <property type="entry name" value="PROTEIN_KINASE_DOM"/>
    <property type="match status" value="1"/>
</dbReference>
<feature type="compositionally biased region" description="Low complexity" evidence="14">
    <location>
        <begin position="289"/>
        <end position="310"/>
    </location>
</feature>
<evidence type="ECO:0000256" key="3">
    <source>
        <dbReference type="ARBA" id="ARBA00022475"/>
    </source>
</evidence>
<evidence type="ECO:0000256" key="2">
    <source>
        <dbReference type="ARBA" id="ARBA00012513"/>
    </source>
</evidence>
<evidence type="ECO:0000256" key="5">
    <source>
        <dbReference type="ARBA" id="ARBA00022679"/>
    </source>
</evidence>
<name>A0A2U3NQ96_9MYCO</name>
<evidence type="ECO:0000256" key="14">
    <source>
        <dbReference type="SAM" id="MobiDB-lite"/>
    </source>
</evidence>
<sequence>MPLAGGDGFAGYTIVRQLGSGGMGEVYLAQHPRLPRRDALKLLARDVSADESFRERFLREADLASTLWHPHIVGVHDRGEYDDQLWISMDFVDGHDAGHLLVERYADGMPIELVVEIVAATASGLDYAHNQGLLHRDVKPANIMLTQLDEKTERRILLTDFGIARMVDDISGLTATNFTVGTVAYTAPEQLTGEQLDGRADQYSLAATAFHLLSGAPLFEHSNAAVVIGRHLQTPPPPLASVHPELAPLDPVLATALAKNPAERFERCSNFAAALAEAAAEKPSTTKHASAAQAPTQAASTSPPTLTAQPKLPTRDDDRPGPGDHGSKRRRTALAASAAAAVVAAATIGWLLVDHRRSAPPPTAPSSNSAAAPPLSTPLSVAPPPPPPPATFAASAIDTLMLSPTQIRTLTGNVFSGISPTEDMVVAKSSYGMADNTGQVRPPTCVGVIFGAEHSVYSGSGFQEIRDQTLDPSTYTSGNQLEQTAIVFPTTEAAQASWESQTKQWQSCTDLPSEVPGTTGLQMGQRNGEGGYTWTLSTVKIAADLITMSMAGYDNEAGSDRACQQALGVRNNVLVKVAACQGIQTNQSVFQDTSAAGSYGQRLARAILEKIKT</sequence>
<keyword evidence="7" id="KW-0547">Nucleotide-binding</keyword>
<dbReference type="PANTHER" id="PTHR43289">
    <property type="entry name" value="MITOGEN-ACTIVATED PROTEIN KINASE KINASE KINASE 20-RELATED"/>
    <property type="match status" value="1"/>
</dbReference>
<dbReference type="InterPro" id="IPR000719">
    <property type="entry name" value="Prot_kinase_dom"/>
</dbReference>
<keyword evidence="5" id="KW-0808">Transferase</keyword>
<evidence type="ECO:0000313" key="16">
    <source>
        <dbReference type="EMBL" id="SPM33697.1"/>
    </source>
</evidence>
<feature type="compositionally biased region" description="Basic and acidic residues" evidence="14">
    <location>
        <begin position="313"/>
        <end position="326"/>
    </location>
</feature>
<evidence type="ECO:0000256" key="12">
    <source>
        <dbReference type="ARBA" id="ARBA00047899"/>
    </source>
</evidence>
<comment type="subcellular location">
    <subcellularLocation>
        <location evidence="1">Cell membrane</location>
        <topology evidence="1">Single-pass membrane protein</topology>
    </subcellularLocation>
</comment>
<dbReference type="GO" id="GO:0005524">
    <property type="term" value="F:ATP binding"/>
    <property type="evidence" value="ECO:0007669"/>
    <property type="project" value="UniProtKB-KW"/>
</dbReference>
<keyword evidence="10" id="KW-1133">Transmembrane helix</keyword>
<keyword evidence="11" id="KW-0472">Membrane</keyword>
<dbReference type="AlphaFoldDB" id="A0A2U3NQ96"/>
<keyword evidence="6" id="KW-0812">Transmembrane</keyword>
<dbReference type="InterPro" id="IPR026954">
    <property type="entry name" value="PknH-like_Extracell"/>
</dbReference>
<feature type="region of interest" description="Disordered" evidence="14">
    <location>
        <begin position="358"/>
        <end position="390"/>
    </location>
</feature>
<dbReference type="FunFam" id="3.30.200.20:FF:000035">
    <property type="entry name" value="Serine/threonine protein kinase Stk1"/>
    <property type="match status" value="1"/>
</dbReference>
<evidence type="ECO:0000259" key="15">
    <source>
        <dbReference type="PROSITE" id="PS50011"/>
    </source>
</evidence>
<keyword evidence="8 16" id="KW-0418">Kinase</keyword>
<evidence type="ECO:0000256" key="6">
    <source>
        <dbReference type="ARBA" id="ARBA00022692"/>
    </source>
</evidence>
<dbReference type="RefSeq" id="WP_077087019.1">
    <property type="nucleotide sequence ID" value="NZ_LT721901.1"/>
</dbReference>
<accession>A0A2U3NQ96</accession>
<keyword evidence="3" id="KW-1003">Cell membrane</keyword>
<dbReference type="SMART" id="SM00220">
    <property type="entry name" value="S_TKc"/>
    <property type="match status" value="1"/>
</dbReference>
<evidence type="ECO:0000256" key="8">
    <source>
        <dbReference type="ARBA" id="ARBA00022777"/>
    </source>
</evidence>
<dbReference type="Proteomes" id="UP000240988">
    <property type="component" value="Unassembled WGS sequence"/>
</dbReference>
<dbReference type="Gene3D" id="3.30.200.20">
    <property type="entry name" value="Phosphorylase Kinase, domain 1"/>
    <property type="match status" value="1"/>
</dbReference>
<gene>
    <name evidence="16" type="ORF">MRAB57_1501</name>
</gene>
<evidence type="ECO:0000256" key="11">
    <source>
        <dbReference type="ARBA" id="ARBA00023136"/>
    </source>
</evidence>
<dbReference type="InterPro" id="IPR008271">
    <property type="entry name" value="Ser/Thr_kinase_AS"/>
</dbReference>
<feature type="compositionally biased region" description="Low complexity" evidence="14">
    <location>
        <begin position="365"/>
        <end position="380"/>
    </location>
</feature>
<evidence type="ECO:0000256" key="7">
    <source>
        <dbReference type="ARBA" id="ARBA00022741"/>
    </source>
</evidence>
<dbReference type="Gene3D" id="1.10.510.10">
    <property type="entry name" value="Transferase(Phosphotransferase) domain 1"/>
    <property type="match status" value="1"/>
</dbReference>
<evidence type="ECO:0000256" key="9">
    <source>
        <dbReference type="ARBA" id="ARBA00022840"/>
    </source>
</evidence>
<evidence type="ECO:0000256" key="1">
    <source>
        <dbReference type="ARBA" id="ARBA00004162"/>
    </source>
</evidence>
<dbReference type="STRING" id="1841860.GCA_900157375_01502"/>
<keyword evidence="17" id="KW-1185">Reference proteome</keyword>
<feature type="domain" description="Protein kinase" evidence="15">
    <location>
        <begin position="12"/>
        <end position="276"/>
    </location>
</feature>
<evidence type="ECO:0000256" key="10">
    <source>
        <dbReference type="ARBA" id="ARBA00022989"/>
    </source>
</evidence>
<dbReference type="EC" id="2.7.11.1" evidence="2"/>
<dbReference type="OrthoDB" id="9762169at2"/>
<organism evidence="16 17">
    <name type="scientific">Mycobacterium rhizamassiliense</name>
    <dbReference type="NCBI Taxonomy" id="1841860"/>
    <lineage>
        <taxon>Bacteria</taxon>
        <taxon>Bacillati</taxon>
        <taxon>Actinomycetota</taxon>
        <taxon>Actinomycetes</taxon>
        <taxon>Mycobacteriales</taxon>
        <taxon>Mycobacteriaceae</taxon>
        <taxon>Mycobacterium</taxon>
    </lineage>
</organism>
<dbReference type="SUPFAM" id="SSF56112">
    <property type="entry name" value="Protein kinase-like (PK-like)"/>
    <property type="match status" value="1"/>
</dbReference>
<dbReference type="InterPro" id="IPR038232">
    <property type="entry name" value="PknH-like_Extracell_sf"/>
</dbReference>
<dbReference type="Pfam" id="PF00069">
    <property type="entry name" value="Pkinase"/>
    <property type="match status" value="1"/>
</dbReference>
<evidence type="ECO:0000256" key="13">
    <source>
        <dbReference type="ARBA" id="ARBA00048679"/>
    </source>
</evidence>
<keyword evidence="4" id="KW-0723">Serine/threonine-protein kinase</keyword>
<comment type="catalytic activity">
    <reaction evidence="13">
        <text>L-seryl-[protein] + ATP = O-phospho-L-seryl-[protein] + ADP + H(+)</text>
        <dbReference type="Rhea" id="RHEA:17989"/>
        <dbReference type="Rhea" id="RHEA-COMP:9863"/>
        <dbReference type="Rhea" id="RHEA-COMP:11604"/>
        <dbReference type="ChEBI" id="CHEBI:15378"/>
        <dbReference type="ChEBI" id="CHEBI:29999"/>
        <dbReference type="ChEBI" id="CHEBI:30616"/>
        <dbReference type="ChEBI" id="CHEBI:83421"/>
        <dbReference type="ChEBI" id="CHEBI:456216"/>
        <dbReference type="EC" id="2.7.11.1"/>
    </reaction>
</comment>
<feature type="region of interest" description="Disordered" evidence="14">
    <location>
        <begin position="283"/>
        <end position="333"/>
    </location>
</feature>
<dbReference type="GO" id="GO:0005886">
    <property type="term" value="C:plasma membrane"/>
    <property type="evidence" value="ECO:0007669"/>
    <property type="project" value="UniProtKB-SubCell"/>
</dbReference>